<reference evidence="6 7" key="1">
    <citation type="submission" date="2016-01" db="EMBL/GenBank/DDBJ databases">
        <title>Genome Sequences of Twelve Sporeforming Bacillus Species Isolated from Foods.</title>
        <authorList>
            <person name="Berendsen E.M."/>
            <person name="Wells-Bennik M.H."/>
            <person name="Krawcyk A.O."/>
            <person name="De Jong A."/>
            <person name="Holsappel S."/>
            <person name="Eijlander R.T."/>
            <person name="Kuipers O.P."/>
        </authorList>
    </citation>
    <scope>NUCLEOTIDE SEQUENCE [LARGE SCALE GENOMIC DNA]</scope>
    <source>
        <strain evidence="6 7">B4099</strain>
    </source>
</reference>
<evidence type="ECO:0000256" key="5">
    <source>
        <dbReference type="PIRSR" id="PIRSR004846-1"/>
    </source>
</evidence>
<accession>A0A150JNX8</accession>
<dbReference type="SUPFAM" id="SSF53850">
    <property type="entry name" value="Periplasmic binding protein-like II"/>
    <property type="match status" value="1"/>
</dbReference>
<dbReference type="EMBL" id="LQYI01000195">
    <property type="protein sequence ID" value="KYC59003.1"/>
    <property type="molecule type" value="Genomic_DNA"/>
</dbReference>
<feature type="binding site" evidence="5">
    <location>
        <position position="102"/>
    </location>
    <ligand>
        <name>molybdate</name>
        <dbReference type="ChEBI" id="CHEBI:36264"/>
    </ligand>
</feature>
<keyword evidence="4" id="KW-0732">Signal</keyword>
<dbReference type="Pfam" id="PF13531">
    <property type="entry name" value="SBP_bac_11"/>
    <property type="match status" value="1"/>
</dbReference>
<evidence type="ECO:0000256" key="1">
    <source>
        <dbReference type="ARBA" id="ARBA00009175"/>
    </source>
</evidence>
<keyword evidence="3 5" id="KW-0479">Metal-binding</keyword>
<dbReference type="PIRSF" id="PIRSF004846">
    <property type="entry name" value="ModA"/>
    <property type="match status" value="1"/>
</dbReference>
<sequence length="294" mass="31953">MTFIPNGKIEKEKIFRYHKNISFYKSVRLVFNMKRFGMTLLCLFLLAGCSAQGSASGSAKKQSKQTEINVAAASDLTKSFQQISKQFEKQTGIKVKLVFAASGELEQQIENGAPYDVFAAANADYVNQLADKNMLVPGTKTVYAYGKIGIAAKQGSHLSIRSLKDLTRPEVKKIAIANPETAPYGLAAKQALQKAGIWDEVKSKLVYAKNISDTLTYVKSGNTEAGIVSLSLAQGEKLAIASISSSLYNPLKQTAAVVKSSKKQEIAKKFVHYLAGREAQNTMKKYGYAVSAGQ</sequence>
<evidence type="ECO:0000256" key="2">
    <source>
        <dbReference type="ARBA" id="ARBA00022505"/>
    </source>
</evidence>
<evidence type="ECO:0000256" key="3">
    <source>
        <dbReference type="ARBA" id="ARBA00022723"/>
    </source>
</evidence>
<name>A0A150JNX8_HEYCO</name>
<dbReference type="InterPro" id="IPR044084">
    <property type="entry name" value="AvModA-like_subst-bd"/>
</dbReference>
<gene>
    <name evidence="6" type="ORF">B4099_2619</name>
</gene>
<evidence type="ECO:0000313" key="6">
    <source>
        <dbReference type="EMBL" id="KYC59003.1"/>
    </source>
</evidence>
<proteinExistence type="inferred from homology"/>
<dbReference type="NCBIfam" id="TIGR01256">
    <property type="entry name" value="modA"/>
    <property type="match status" value="1"/>
</dbReference>
<dbReference type="InterPro" id="IPR050682">
    <property type="entry name" value="ModA/WtpA"/>
</dbReference>
<organism evidence="6 7">
    <name type="scientific">Heyndrickxia coagulans</name>
    <name type="common">Weizmannia coagulans</name>
    <dbReference type="NCBI Taxonomy" id="1398"/>
    <lineage>
        <taxon>Bacteria</taxon>
        <taxon>Bacillati</taxon>
        <taxon>Bacillota</taxon>
        <taxon>Bacilli</taxon>
        <taxon>Bacillales</taxon>
        <taxon>Bacillaceae</taxon>
        <taxon>Heyndrickxia</taxon>
    </lineage>
</organism>
<dbReference type="CDD" id="cd13539">
    <property type="entry name" value="PBP2_AvModA"/>
    <property type="match status" value="1"/>
</dbReference>
<evidence type="ECO:0000256" key="4">
    <source>
        <dbReference type="ARBA" id="ARBA00022729"/>
    </source>
</evidence>
<dbReference type="FunFam" id="3.40.190.10:FF:000035">
    <property type="entry name" value="Molybdate ABC transporter substrate-binding protein"/>
    <property type="match status" value="1"/>
</dbReference>
<dbReference type="Gene3D" id="3.40.190.10">
    <property type="entry name" value="Periplasmic binding protein-like II"/>
    <property type="match status" value="2"/>
</dbReference>
<feature type="binding site" evidence="5">
    <location>
        <position position="211"/>
    </location>
    <ligand>
        <name>molybdate</name>
        <dbReference type="ChEBI" id="CHEBI:36264"/>
    </ligand>
</feature>
<evidence type="ECO:0000313" key="7">
    <source>
        <dbReference type="Proteomes" id="UP000075304"/>
    </source>
</evidence>
<dbReference type="PANTHER" id="PTHR30632:SF14">
    <property type="entry name" value="TUNGSTATE_MOLYBDATE_CHROMATE-BINDING PROTEIN MODA"/>
    <property type="match status" value="1"/>
</dbReference>
<dbReference type="PANTHER" id="PTHR30632">
    <property type="entry name" value="MOLYBDATE-BINDING PERIPLASMIC PROTEIN"/>
    <property type="match status" value="1"/>
</dbReference>
<dbReference type="AlphaFoldDB" id="A0A150JNX8"/>
<dbReference type="GO" id="GO:0046872">
    <property type="term" value="F:metal ion binding"/>
    <property type="evidence" value="ECO:0007669"/>
    <property type="project" value="UniProtKB-KW"/>
</dbReference>
<protein>
    <submittedName>
        <fullName evidence="6">Uncharacterized protein</fullName>
    </submittedName>
</protein>
<dbReference type="Proteomes" id="UP000075304">
    <property type="component" value="Unassembled WGS sequence"/>
</dbReference>
<comment type="caution">
    <text evidence="6">The sequence shown here is derived from an EMBL/GenBank/DDBJ whole genome shotgun (WGS) entry which is preliminary data.</text>
</comment>
<dbReference type="InterPro" id="IPR005950">
    <property type="entry name" value="ModA"/>
</dbReference>
<dbReference type="GO" id="GO:0015689">
    <property type="term" value="P:molybdate ion transport"/>
    <property type="evidence" value="ECO:0007669"/>
    <property type="project" value="InterPro"/>
</dbReference>
<comment type="similarity">
    <text evidence="1">Belongs to the bacterial solute-binding protein ModA family.</text>
</comment>
<dbReference type="PATRIC" id="fig|1398.25.peg.2407"/>
<keyword evidence="2 5" id="KW-0500">Molybdenum</keyword>
<dbReference type="GO" id="GO:1901359">
    <property type="term" value="F:tungstate binding"/>
    <property type="evidence" value="ECO:0007669"/>
    <property type="project" value="UniProtKB-ARBA"/>
</dbReference>
<dbReference type="GO" id="GO:0030973">
    <property type="term" value="F:molybdate ion binding"/>
    <property type="evidence" value="ECO:0007669"/>
    <property type="project" value="InterPro"/>
</dbReference>